<dbReference type="InterPro" id="IPR036291">
    <property type="entry name" value="NAD(P)-bd_dom_sf"/>
</dbReference>
<dbReference type="PANTHER" id="PTHR46718">
    <property type="entry name" value="ASPARTATE-SEMIALDEHYDE DEHYDROGENASE"/>
    <property type="match status" value="1"/>
</dbReference>
<dbReference type="Pfam" id="PF02774">
    <property type="entry name" value="Semialdhyde_dhC"/>
    <property type="match status" value="1"/>
</dbReference>
<dbReference type="SMART" id="SM00859">
    <property type="entry name" value="Semialdhyde_dh"/>
    <property type="match status" value="1"/>
</dbReference>
<evidence type="ECO:0000256" key="9">
    <source>
        <dbReference type="ARBA" id="ARBA00023167"/>
    </source>
</evidence>
<evidence type="ECO:0000256" key="6">
    <source>
        <dbReference type="ARBA" id="ARBA00022697"/>
    </source>
</evidence>
<evidence type="ECO:0000256" key="5">
    <source>
        <dbReference type="ARBA" id="ARBA00022605"/>
    </source>
</evidence>
<evidence type="ECO:0000256" key="1">
    <source>
        <dbReference type="ARBA" id="ARBA00005021"/>
    </source>
</evidence>
<feature type="active site" description="Acyl-thioester intermediate" evidence="13">
    <location>
        <position position="155"/>
    </location>
</feature>
<dbReference type="AlphaFoldDB" id="A0A9N9DUS9"/>
<dbReference type="OrthoDB" id="1894490at2759"/>
<dbReference type="InterPro" id="IPR005676">
    <property type="entry name" value="Asp_semi-ald_DH_pep-lack"/>
</dbReference>
<dbReference type="SUPFAM" id="SSF55347">
    <property type="entry name" value="Glyceraldehyde-3-phosphate dehydrogenase-like, C-terminal domain"/>
    <property type="match status" value="1"/>
</dbReference>
<dbReference type="InterPro" id="IPR000319">
    <property type="entry name" value="Asp-semialdehyde_DH_CS"/>
</dbReference>
<dbReference type="PIRSF" id="PIRSF000148">
    <property type="entry name" value="ASA_dh"/>
    <property type="match status" value="1"/>
</dbReference>
<evidence type="ECO:0000313" key="16">
    <source>
        <dbReference type="Proteomes" id="UP000789342"/>
    </source>
</evidence>
<evidence type="ECO:0000256" key="11">
    <source>
        <dbReference type="ARBA" id="ARBA00049950"/>
    </source>
</evidence>
<feature type="active site" description="Proton acceptor" evidence="13">
    <location>
        <position position="252"/>
    </location>
</feature>
<evidence type="ECO:0000256" key="4">
    <source>
        <dbReference type="ARBA" id="ARBA00013120"/>
    </source>
</evidence>
<feature type="domain" description="Semialdehyde dehydrogenase NAD-binding" evidence="14">
    <location>
        <begin position="9"/>
        <end position="135"/>
    </location>
</feature>
<evidence type="ECO:0000256" key="10">
    <source>
        <dbReference type="ARBA" id="ARBA00049864"/>
    </source>
</evidence>
<dbReference type="FunFam" id="3.40.50.720:FF:000200">
    <property type="entry name" value="Aspartate-semialdehyde dehydrogenase"/>
    <property type="match status" value="1"/>
</dbReference>
<keyword evidence="9" id="KW-0486">Methionine biosynthesis</keyword>
<comment type="pathway">
    <text evidence="1">Amino-acid biosynthesis; L-methionine biosynthesis via de novo pathway; L-homoserine from L-aspartate: step 2/3.</text>
</comment>
<evidence type="ECO:0000256" key="8">
    <source>
        <dbReference type="ARBA" id="ARBA00023002"/>
    </source>
</evidence>
<dbReference type="PROSITE" id="PS01103">
    <property type="entry name" value="ASD"/>
    <property type="match status" value="1"/>
</dbReference>
<evidence type="ECO:0000256" key="12">
    <source>
        <dbReference type="ARBA" id="ARBA00050041"/>
    </source>
</evidence>
<dbReference type="EC" id="1.2.1.11" evidence="4"/>
<organism evidence="15 16">
    <name type="scientific">Acaulospora morrowiae</name>
    <dbReference type="NCBI Taxonomy" id="94023"/>
    <lineage>
        <taxon>Eukaryota</taxon>
        <taxon>Fungi</taxon>
        <taxon>Fungi incertae sedis</taxon>
        <taxon>Mucoromycota</taxon>
        <taxon>Glomeromycotina</taxon>
        <taxon>Glomeromycetes</taxon>
        <taxon>Diversisporales</taxon>
        <taxon>Acaulosporaceae</taxon>
        <taxon>Acaulospora</taxon>
    </lineage>
</organism>
<keyword evidence="16" id="KW-1185">Reference proteome</keyword>
<evidence type="ECO:0000256" key="7">
    <source>
        <dbReference type="ARBA" id="ARBA00022857"/>
    </source>
</evidence>
<dbReference type="InterPro" id="IPR000534">
    <property type="entry name" value="Semialdehyde_DH_NAD-bd"/>
</dbReference>
<dbReference type="Gene3D" id="3.40.50.720">
    <property type="entry name" value="NAD(P)-binding Rossmann-like Domain"/>
    <property type="match status" value="1"/>
</dbReference>
<dbReference type="GO" id="GO:0046983">
    <property type="term" value="F:protein dimerization activity"/>
    <property type="evidence" value="ECO:0007669"/>
    <property type="project" value="InterPro"/>
</dbReference>
<dbReference type="GO" id="GO:0051287">
    <property type="term" value="F:NAD binding"/>
    <property type="evidence" value="ECO:0007669"/>
    <property type="project" value="InterPro"/>
</dbReference>
<dbReference type="GO" id="GO:0050661">
    <property type="term" value="F:NADP binding"/>
    <property type="evidence" value="ECO:0007669"/>
    <property type="project" value="InterPro"/>
</dbReference>
<comment type="caution">
    <text evidence="15">The sequence shown here is derived from an EMBL/GenBank/DDBJ whole genome shotgun (WGS) entry which is preliminary data.</text>
</comment>
<sequence>MSLPEVQLKAGILGATGTVGQRFISLLSKHPYFTIHVVGASLRSAGQEYAKATRWKMTTPIPAEVGNMLVQECKPELFRECDVIFSGLDSDVAGEIETSFLKADLVVFSNAKNHRRDPVVPLIVPTVNPSHFDLIPHQRSLHSLHKGFIVTNANCSTTGLVVVLKPLQDAFGPIEAVIVQTMQAISGAGYPGVASLDIYDNVVPFISGEEEKMEYETLKILGDVNETATGFNILSFTKVSASCNRVPVIDGHTECVSIKFKNQPPPSVEQIIHALDSYVSESQQIGCHSAPEKAIIISRDQDRPQPRLDRDNGDGYSVTVGRVRKCNVFDVKFTLLVHNTILGAAGSGILNAEIALAKGLLKVGS</sequence>
<dbReference type="EMBL" id="CAJVPV010010705">
    <property type="protein sequence ID" value="CAG8654173.1"/>
    <property type="molecule type" value="Genomic_DNA"/>
</dbReference>
<dbReference type="PANTHER" id="PTHR46718:SF1">
    <property type="entry name" value="ASPARTATE-SEMIALDEHYDE DEHYDROGENASE"/>
    <property type="match status" value="1"/>
</dbReference>
<name>A0A9N9DUS9_9GLOM</name>
<dbReference type="NCBIfam" id="TIGR00978">
    <property type="entry name" value="asd_EA"/>
    <property type="match status" value="1"/>
</dbReference>
<evidence type="ECO:0000256" key="13">
    <source>
        <dbReference type="PIRSR" id="PIRSR000148-1"/>
    </source>
</evidence>
<dbReference type="GO" id="GO:0004073">
    <property type="term" value="F:aspartate-semialdehyde dehydrogenase activity"/>
    <property type="evidence" value="ECO:0007669"/>
    <property type="project" value="UniProtKB-EC"/>
</dbReference>
<protein>
    <recommendedName>
        <fullName evidence="12">Aspartate-semialdehyde dehydrogenase</fullName>
        <ecNumber evidence="4">1.2.1.11</ecNumber>
    </recommendedName>
</protein>
<comment type="catalytic activity">
    <reaction evidence="10">
        <text>L-aspartate 4-semialdehyde + phosphate + NADP(+) = 4-phospho-L-aspartate + NADPH + H(+)</text>
        <dbReference type="Rhea" id="RHEA:24284"/>
        <dbReference type="ChEBI" id="CHEBI:15378"/>
        <dbReference type="ChEBI" id="CHEBI:43474"/>
        <dbReference type="ChEBI" id="CHEBI:57535"/>
        <dbReference type="ChEBI" id="CHEBI:57783"/>
        <dbReference type="ChEBI" id="CHEBI:58349"/>
        <dbReference type="ChEBI" id="CHEBI:537519"/>
        <dbReference type="EC" id="1.2.1.11"/>
    </reaction>
    <physiologicalReaction direction="right-to-left" evidence="10">
        <dbReference type="Rhea" id="RHEA:24286"/>
    </physiologicalReaction>
</comment>
<evidence type="ECO:0000256" key="2">
    <source>
        <dbReference type="ARBA" id="ARBA00005097"/>
    </source>
</evidence>
<proteinExistence type="inferred from homology"/>
<dbReference type="CDD" id="cd02315">
    <property type="entry name" value="ScASADH_like_N"/>
    <property type="match status" value="1"/>
</dbReference>
<dbReference type="SUPFAM" id="SSF51735">
    <property type="entry name" value="NAD(P)-binding Rossmann-fold domains"/>
    <property type="match status" value="1"/>
</dbReference>
<dbReference type="Gene3D" id="3.30.360.10">
    <property type="entry name" value="Dihydrodipicolinate Reductase, domain 2"/>
    <property type="match status" value="1"/>
</dbReference>
<dbReference type="GO" id="GO:0009088">
    <property type="term" value="P:threonine biosynthetic process"/>
    <property type="evidence" value="ECO:0007669"/>
    <property type="project" value="UniProtKB-KW"/>
</dbReference>
<keyword evidence="7" id="KW-0521">NADP</keyword>
<evidence type="ECO:0000259" key="14">
    <source>
        <dbReference type="SMART" id="SM00859"/>
    </source>
</evidence>
<comment type="similarity">
    <text evidence="3">Belongs to the aspartate-semialdehyde dehydrogenase family.</text>
</comment>
<keyword evidence="5" id="KW-0028">Amino-acid biosynthesis</keyword>
<dbReference type="Pfam" id="PF01118">
    <property type="entry name" value="Semialdhyde_dh"/>
    <property type="match status" value="1"/>
</dbReference>
<dbReference type="InterPro" id="IPR012280">
    <property type="entry name" value="Semialdhyde_DH_dimer_dom"/>
</dbReference>
<dbReference type="InterPro" id="IPR051823">
    <property type="entry name" value="ASADH-related"/>
</dbReference>
<comment type="pathway">
    <text evidence="2">Amino-acid biosynthesis; L-threonine biosynthesis; L-threonine from L-aspartate: step 2/5.</text>
</comment>
<dbReference type="FunFam" id="3.30.360.10:FF:000016">
    <property type="entry name" value="Probable aspartate-semialdehyde dehydrogenase"/>
    <property type="match status" value="1"/>
</dbReference>
<keyword evidence="8" id="KW-0560">Oxidoreductase</keyword>
<evidence type="ECO:0000313" key="15">
    <source>
        <dbReference type="EMBL" id="CAG8654173.1"/>
    </source>
</evidence>
<dbReference type="GO" id="GO:0009086">
    <property type="term" value="P:methionine biosynthetic process"/>
    <property type="evidence" value="ECO:0007669"/>
    <property type="project" value="UniProtKB-KW"/>
</dbReference>
<evidence type="ECO:0000256" key="3">
    <source>
        <dbReference type="ARBA" id="ARBA00010584"/>
    </source>
</evidence>
<comment type="function">
    <text evidence="11">Catalyzes the NADPH-dependent formation of L-aspartate 4-semialdehyde (L-ASA) by the reductive dephosphorylation of 4-phospho-L-aspartate. Mediates the second step in the biosynthesis of amino acids that derive from aspartate (the aspartate family of amino acids), including methioinine and threonine, the latter of which is a precursor to isoleucine.</text>
</comment>
<keyword evidence="6" id="KW-0791">Threonine biosynthesis</keyword>
<dbReference type="Proteomes" id="UP000789342">
    <property type="component" value="Unassembled WGS sequence"/>
</dbReference>
<dbReference type="CDD" id="cd18130">
    <property type="entry name" value="ASADH_C_arch_fung_like"/>
    <property type="match status" value="1"/>
</dbReference>
<reference evidence="15" key="1">
    <citation type="submission" date="2021-06" db="EMBL/GenBank/DDBJ databases">
        <authorList>
            <person name="Kallberg Y."/>
            <person name="Tangrot J."/>
            <person name="Rosling A."/>
        </authorList>
    </citation>
    <scope>NUCLEOTIDE SEQUENCE</scope>
    <source>
        <strain evidence="15">CL551</strain>
    </source>
</reference>
<dbReference type="NCBIfam" id="NF006416">
    <property type="entry name" value="PRK08664.1"/>
    <property type="match status" value="1"/>
</dbReference>
<gene>
    <name evidence="15" type="ORF">AMORRO_LOCUS10108</name>
</gene>
<accession>A0A9N9DUS9</accession>